<accession>A0A0A9F648</accession>
<name>A0A0A9F648_ARUDO</name>
<feature type="region of interest" description="Disordered" evidence="1">
    <location>
        <begin position="1"/>
        <end position="31"/>
    </location>
</feature>
<protein>
    <submittedName>
        <fullName evidence="2">Uncharacterized protein</fullName>
    </submittedName>
</protein>
<proteinExistence type="predicted"/>
<reference evidence="2" key="2">
    <citation type="journal article" date="2015" name="Data Brief">
        <title>Shoot transcriptome of the giant reed, Arundo donax.</title>
        <authorList>
            <person name="Barrero R.A."/>
            <person name="Guerrero F.D."/>
            <person name="Moolhuijzen P."/>
            <person name="Goolsby J.A."/>
            <person name="Tidwell J."/>
            <person name="Bellgard S.E."/>
            <person name="Bellgard M.I."/>
        </authorList>
    </citation>
    <scope>NUCLEOTIDE SEQUENCE</scope>
    <source>
        <tissue evidence="2">Shoot tissue taken approximately 20 cm above the soil surface</tissue>
    </source>
</reference>
<feature type="compositionally biased region" description="Low complexity" evidence="1">
    <location>
        <begin position="1"/>
        <end position="14"/>
    </location>
</feature>
<reference evidence="2" key="1">
    <citation type="submission" date="2014-09" db="EMBL/GenBank/DDBJ databases">
        <authorList>
            <person name="Magalhaes I.L.F."/>
            <person name="Oliveira U."/>
            <person name="Santos F.R."/>
            <person name="Vidigal T.H.D.A."/>
            <person name="Brescovit A.D."/>
            <person name="Santos A.J."/>
        </authorList>
    </citation>
    <scope>NUCLEOTIDE SEQUENCE</scope>
    <source>
        <tissue evidence="2">Shoot tissue taken approximately 20 cm above the soil surface</tissue>
    </source>
</reference>
<dbReference type="AlphaFoldDB" id="A0A0A9F648"/>
<sequence>MASISSNTMASSSSRLPRARVTPAARGTMNY</sequence>
<evidence type="ECO:0000313" key="2">
    <source>
        <dbReference type="EMBL" id="JAE07837.1"/>
    </source>
</evidence>
<dbReference type="EMBL" id="GBRH01190059">
    <property type="protein sequence ID" value="JAE07837.1"/>
    <property type="molecule type" value="Transcribed_RNA"/>
</dbReference>
<evidence type="ECO:0000256" key="1">
    <source>
        <dbReference type="SAM" id="MobiDB-lite"/>
    </source>
</evidence>
<organism evidence="2">
    <name type="scientific">Arundo donax</name>
    <name type="common">Giant reed</name>
    <name type="synonym">Donax arundinaceus</name>
    <dbReference type="NCBI Taxonomy" id="35708"/>
    <lineage>
        <taxon>Eukaryota</taxon>
        <taxon>Viridiplantae</taxon>
        <taxon>Streptophyta</taxon>
        <taxon>Embryophyta</taxon>
        <taxon>Tracheophyta</taxon>
        <taxon>Spermatophyta</taxon>
        <taxon>Magnoliopsida</taxon>
        <taxon>Liliopsida</taxon>
        <taxon>Poales</taxon>
        <taxon>Poaceae</taxon>
        <taxon>PACMAD clade</taxon>
        <taxon>Arundinoideae</taxon>
        <taxon>Arundineae</taxon>
        <taxon>Arundo</taxon>
    </lineage>
</organism>